<organism evidence="1 2">
    <name type="scientific">Parascaris equorum</name>
    <name type="common">Equine roundworm</name>
    <dbReference type="NCBI Taxonomy" id="6256"/>
    <lineage>
        <taxon>Eukaryota</taxon>
        <taxon>Metazoa</taxon>
        <taxon>Ecdysozoa</taxon>
        <taxon>Nematoda</taxon>
        <taxon>Chromadorea</taxon>
        <taxon>Rhabditida</taxon>
        <taxon>Spirurina</taxon>
        <taxon>Ascaridomorpha</taxon>
        <taxon>Ascaridoidea</taxon>
        <taxon>Ascarididae</taxon>
        <taxon>Parascaris</taxon>
    </lineage>
</organism>
<dbReference type="Proteomes" id="UP000887564">
    <property type="component" value="Unplaced"/>
</dbReference>
<protein>
    <submittedName>
        <fullName evidence="2">Uncharacterized protein</fullName>
    </submittedName>
</protein>
<accession>A0A914RI96</accession>
<evidence type="ECO:0000313" key="2">
    <source>
        <dbReference type="WBParaSite" id="PEQ_0000623301-mRNA-1"/>
    </source>
</evidence>
<reference evidence="2" key="1">
    <citation type="submission" date="2022-11" db="UniProtKB">
        <authorList>
            <consortium name="WormBaseParasite"/>
        </authorList>
    </citation>
    <scope>IDENTIFICATION</scope>
</reference>
<evidence type="ECO:0000313" key="1">
    <source>
        <dbReference type="Proteomes" id="UP000887564"/>
    </source>
</evidence>
<keyword evidence="1" id="KW-1185">Reference proteome</keyword>
<name>A0A914RI96_PAREQ</name>
<dbReference type="AlphaFoldDB" id="A0A914RI96"/>
<proteinExistence type="predicted"/>
<sequence length="69" mass="8205">MSAKKIKTLEIKRLLEIRAFVESTYLFLFWNEKISHTRSATNKNPLLVHKSYQHIQIFRENISNMTQAP</sequence>
<dbReference type="WBParaSite" id="PEQ_0000623301-mRNA-1">
    <property type="protein sequence ID" value="PEQ_0000623301-mRNA-1"/>
    <property type="gene ID" value="PEQ_0000623301"/>
</dbReference>